<comment type="caution">
    <text evidence="2">The sequence shown here is derived from an EMBL/GenBank/DDBJ whole genome shotgun (WGS) entry which is preliminary data.</text>
</comment>
<gene>
    <name evidence="2" type="ORF">NX773_08485</name>
</gene>
<dbReference type="EMBL" id="JANUGV010000002">
    <property type="protein sequence ID" value="MCS0608199.1"/>
    <property type="molecule type" value="Genomic_DNA"/>
</dbReference>
<proteinExistence type="predicted"/>
<keyword evidence="3" id="KW-1185">Reference proteome</keyword>
<feature type="region of interest" description="Disordered" evidence="1">
    <location>
        <begin position="57"/>
        <end position="84"/>
    </location>
</feature>
<evidence type="ECO:0000313" key="2">
    <source>
        <dbReference type="EMBL" id="MCS0608199.1"/>
    </source>
</evidence>
<evidence type="ECO:0000313" key="3">
    <source>
        <dbReference type="Proteomes" id="UP001205861"/>
    </source>
</evidence>
<reference evidence="2 3" key="1">
    <citation type="submission" date="2022-08" db="EMBL/GenBank/DDBJ databases">
        <title>Reclassification of Massilia species as members of the genera Telluria, Duganella, Pseudoduganella, Mokoshia gen. nov. and Zemynaea gen. nov. using orthogonal and non-orthogonal genome-based approaches.</title>
        <authorList>
            <person name="Bowman J.P."/>
        </authorList>
    </citation>
    <scope>NUCLEOTIDE SEQUENCE [LARGE SCALE GENOMIC DNA]</scope>
    <source>
        <strain evidence="2 3">JCM 31607</strain>
    </source>
</reference>
<organism evidence="2 3">
    <name type="scientific">Massilia solisilvae</name>
    <dbReference type="NCBI Taxonomy" id="1811225"/>
    <lineage>
        <taxon>Bacteria</taxon>
        <taxon>Pseudomonadati</taxon>
        <taxon>Pseudomonadota</taxon>
        <taxon>Betaproteobacteria</taxon>
        <taxon>Burkholderiales</taxon>
        <taxon>Oxalobacteraceae</taxon>
        <taxon>Telluria group</taxon>
        <taxon>Massilia</taxon>
    </lineage>
</organism>
<accession>A0ABT2BI51</accession>
<name>A0ABT2BI51_9BURK</name>
<dbReference type="Proteomes" id="UP001205861">
    <property type="component" value="Unassembled WGS sequence"/>
</dbReference>
<dbReference type="RefSeq" id="WP_258855925.1">
    <property type="nucleotide sequence ID" value="NZ_JANUGV010000002.1"/>
</dbReference>
<sequence length="84" mass="8894">MSAATITQAHDKGLRHHFSALLATVGDFAAQLYAAHGGWLAPMRDAAAARARQQGRDALLSQANQAEAHSPSLANELRNFASRG</sequence>
<protein>
    <submittedName>
        <fullName evidence="2">Uncharacterized protein</fullName>
    </submittedName>
</protein>
<evidence type="ECO:0000256" key="1">
    <source>
        <dbReference type="SAM" id="MobiDB-lite"/>
    </source>
</evidence>